<keyword evidence="2" id="KW-1185">Reference proteome</keyword>
<proteinExistence type="predicted"/>
<dbReference type="EMBL" id="QLMC01000005">
    <property type="protein sequence ID" value="RAJ94208.1"/>
    <property type="molecule type" value="Genomic_DNA"/>
</dbReference>
<dbReference type="AlphaFoldDB" id="A0A327WPC2"/>
<protein>
    <submittedName>
        <fullName evidence="1">Uncharacterized protein</fullName>
    </submittedName>
</protein>
<dbReference type="OrthoDB" id="925464at2"/>
<evidence type="ECO:0000313" key="2">
    <source>
        <dbReference type="Proteomes" id="UP000248790"/>
    </source>
</evidence>
<comment type="caution">
    <text evidence="1">The sequence shown here is derived from an EMBL/GenBank/DDBJ whole genome shotgun (WGS) entry which is preliminary data.</text>
</comment>
<dbReference type="RefSeq" id="WP_111630117.1">
    <property type="nucleotide sequence ID" value="NZ_QLMC01000005.1"/>
</dbReference>
<reference evidence="1 2" key="1">
    <citation type="submission" date="2018-06" db="EMBL/GenBank/DDBJ databases">
        <title>Genomic Encyclopedia of Archaeal and Bacterial Type Strains, Phase II (KMG-II): from individual species to whole genera.</title>
        <authorList>
            <person name="Goeker M."/>
        </authorList>
    </citation>
    <scope>NUCLEOTIDE SEQUENCE [LARGE SCALE GENOMIC DNA]</scope>
    <source>
        <strain evidence="1 2">DSM 21851</strain>
    </source>
</reference>
<organism evidence="1 2">
    <name type="scientific">Larkinella arboricola</name>
    <dbReference type="NCBI Taxonomy" id="643671"/>
    <lineage>
        <taxon>Bacteria</taxon>
        <taxon>Pseudomonadati</taxon>
        <taxon>Bacteroidota</taxon>
        <taxon>Cytophagia</taxon>
        <taxon>Cytophagales</taxon>
        <taxon>Spirosomataceae</taxon>
        <taxon>Larkinella</taxon>
    </lineage>
</organism>
<evidence type="ECO:0000313" key="1">
    <source>
        <dbReference type="EMBL" id="RAJ94208.1"/>
    </source>
</evidence>
<accession>A0A327WPC2</accession>
<sequence length="328" mass="36643">MLINDILTFKAQVGGIQKTMNWPTWEPYIRGAEIRHIIPAIGEELYDELAAVTTPTPEQKKLLDRLRPALAFFAYLDAIPYLVTATGDAGLVMNTPANTANITKWMYVTLVKDAAAKADQWFETALSWLEHHADQFPTWTASPSYTVTRGRIIASATEWSRAFPAGRESRRLFLSVRNYLHNSEVDFLMPLLGPALYSGLITKLKTAPLTLFVQEAEVLRLSRLAIANHAFAEAIPFLNINEDFRIVSETDGIVNEDELETGRLNAILKDCKDKASAYAADLVKYLNTTASPTVLPDYYHYERYEAPNPSGPRGGFPNDPANPYFVLG</sequence>
<dbReference type="Pfam" id="PF20459">
    <property type="entry name" value="DUF6712"/>
    <property type="match status" value="2"/>
</dbReference>
<dbReference type="Proteomes" id="UP000248790">
    <property type="component" value="Unassembled WGS sequence"/>
</dbReference>
<gene>
    <name evidence="1" type="ORF">LX87_04093</name>
</gene>
<dbReference type="InterPro" id="IPR046558">
    <property type="entry name" value="DUF6712"/>
</dbReference>
<name>A0A327WPC2_LARAB</name>